<name>A0A316YXL1_9BASI</name>
<dbReference type="Proteomes" id="UP000245768">
    <property type="component" value="Unassembled WGS sequence"/>
</dbReference>
<dbReference type="GO" id="GO:0008757">
    <property type="term" value="F:S-adenosylmethionine-dependent methyltransferase activity"/>
    <property type="evidence" value="ECO:0007669"/>
    <property type="project" value="UniProtKB-ARBA"/>
</dbReference>
<dbReference type="PANTHER" id="PTHR14614">
    <property type="entry name" value="HEPATOCELLULAR CARCINOMA-ASSOCIATED ANTIGEN"/>
    <property type="match status" value="1"/>
</dbReference>
<dbReference type="Gene3D" id="3.40.50.150">
    <property type="entry name" value="Vaccinia Virus protein VP39"/>
    <property type="match status" value="1"/>
</dbReference>
<dbReference type="GeneID" id="37042447"/>
<sequence>MDEDPNFPLGLAIKPSYIATHAGSTGGEEVERWDRDTEADIEQYGIAGRIWEAVGLLSNYLVPPASALQQGLEFDPPCGLFDGKSDVNIVELGSGTGVVGIKIALHARRLCDGAAHKKTRVFLTDLDNVCPLLDRNARRAGCYAHNDSGDGDRSKTEVCVQPLPWGSRKHAHQLLCTTVITHVICSDLVYFPHLLAPLLRSLIDLTGVSDTERGEGGSPKVIIGYRVRSLVKEEAFWRAFAAWFSFEPVLCRRTMPANADNEQDWRSFGTRASDRATGAKAASLAKEDEEGEDAPSFVFVAARKSESLDWQAPSEDALLMGGWMDRKSADAPERKLGQGMDAFELLLFNALQG</sequence>
<dbReference type="Pfam" id="PF10294">
    <property type="entry name" value="Methyltransf_16"/>
    <property type="match status" value="1"/>
</dbReference>
<dbReference type="InterPro" id="IPR019410">
    <property type="entry name" value="Methyltransf_16"/>
</dbReference>
<evidence type="ECO:0000313" key="2">
    <source>
        <dbReference type="Proteomes" id="UP000245768"/>
    </source>
</evidence>
<dbReference type="STRING" id="215250.A0A316YXL1"/>
<protein>
    <recommendedName>
        <fullName evidence="3">Methyltransferase</fullName>
    </recommendedName>
</protein>
<dbReference type="OrthoDB" id="413520at2759"/>
<dbReference type="AlphaFoldDB" id="A0A316YXL1"/>
<dbReference type="GO" id="GO:0005829">
    <property type="term" value="C:cytosol"/>
    <property type="evidence" value="ECO:0007669"/>
    <property type="project" value="TreeGrafter"/>
</dbReference>
<gene>
    <name evidence="1" type="ORF">FA10DRAFT_264136</name>
</gene>
<accession>A0A316YXL1</accession>
<evidence type="ECO:0008006" key="3">
    <source>
        <dbReference type="Google" id="ProtNLM"/>
    </source>
</evidence>
<dbReference type="PANTHER" id="PTHR14614:SF161">
    <property type="match status" value="1"/>
</dbReference>
<keyword evidence="2" id="KW-1185">Reference proteome</keyword>
<dbReference type="RefSeq" id="XP_025380692.1">
    <property type="nucleotide sequence ID" value="XM_025520531.1"/>
</dbReference>
<evidence type="ECO:0000313" key="1">
    <source>
        <dbReference type="EMBL" id="PWN93494.1"/>
    </source>
</evidence>
<dbReference type="GO" id="GO:0032991">
    <property type="term" value="C:protein-containing complex"/>
    <property type="evidence" value="ECO:0007669"/>
    <property type="project" value="TreeGrafter"/>
</dbReference>
<proteinExistence type="predicted"/>
<dbReference type="EMBL" id="KZ819634">
    <property type="protein sequence ID" value="PWN93494.1"/>
    <property type="molecule type" value="Genomic_DNA"/>
</dbReference>
<dbReference type="InterPro" id="IPR029063">
    <property type="entry name" value="SAM-dependent_MTases_sf"/>
</dbReference>
<dbReference type="InParanoid" id="A0A316YXL1"/>
<reference evidence="1 2" key="1">
    <citation type="journal article" date="2018" name="Mol. Biol. Evol.">
        <title>Broad Genomic Sampling Reveals a Smut Pathogenic Ancestry of the Fungal Clade Ustilaginomycotina.</title>
        <authorList>
            <person name="Kijpornyongpan T."/>
            <person name="Mondo S.J."/>
            <person name="Barry K."/>
            <person name="Sandor L."/>
            <person name="Lee J."/>
            <person name="Lipzen A."/>
            <person name="Pangilinan J."/>
            <person name="LaButti K."/>
            <person name="Hainaut M."/>
            <person name="Henrissat B."/>
            <person name="Grigoriev I.V."/>
            <person name="Spatafora J.W."/>
            <person name="Aime M.C."/>
        </authorList>
    </citation>
    <scope>NUCLEOTIDE SEQUENCE [LARGE SCALE GENOMIC DNA]</scope>
    <source>
        <strain evidence="1 2">MCA 4198</strain>
    </source>
</reference>
<organism evidence="1 2">
    <name type="scientific">Acaromyces ingoldii</name>
    <dbReference type="NCBI Taxonomy" id="215250"/>
    <lineage>
        <taxon>Eukaryota</taxon>
        <taxon>Fungi</taxon>
        <taxon>Dikarya</taxon>
        <taxon>Basidiomycota</taxon>
        <taxon>Ustilaginomycotina</taxon>
        <taxon>Exobasidiomycetes</taxon>
        <taxon>Exobasidiales</taxon>
        <taxon>Cryptobasidiaceae</taxon>
        <taxon>Acaromyces</taxon>
    </lineage>
</organism>